<accession>A0ABP8PEY2</accession>
<evidence type="ECO:0000313" key="2">
    <source>
        <dbReference type="Proteomes" id="UP001500503"/>
    </source>
</evidence>
<evidence type="ECO:0000313" key="1">
    <source>
        <dbReference type="EMBL" id="GAA4485103.1"/>
    </source>
</evidence>
<proteinExistence type="predicted"/>
<dbReference type="EMBL" id="BAABHF010000009">
    <property type="protein sequence ID" value="GAA4485103.1"/>
    <property type="molecule type" value="Genomic_DNA"/>
</dbReference>
<name>A0ABP8PEY2_9ACTN</name>
<comment type="caution">
    <text evidence="1">The sequence shown here is derived from an EMBL/GenBank/DDBJ whole genome shotgun (WGS) entry which is preliminary data.</text>
</comment>
<dbReference type="Proteomes" id="UP001500503">
    <property type="component" value="Unassembled WGS sequence"/>
</dbReference>
<gene>
    <name evidence="1" type="ORF">GCM10023191_009180</name>
</gene>
<dbReference type="RefSeq" id="WP_345457840.1">
    <property type="nucleotide sequence ID" value="NZ_BAABHF010000009.1"/>
</dbReference>
<protein>
    <submittedName>
        <fullName evidence="1">Uncharacterized protein</fullName>
    </submittedName>
</protein>
<organism evidence="1 2">
    <name type="scientific">Actinoallomurus oryzae</name>
    <dbReference type="NCBI Taxonomy" id="502180"/>
    <lineage>
        <taxon>Bacteria</taxon>
        <taxon>Bacillati</taxon>
        <taxon>Actinomycetota</taxon>
        <taxon>Actinomycetes</taxon>
        <taxon>Streptosporangiales</taxon>
        <taxon>Thermomonosporaceae</taxon>
        <taxon>Actinoallomurus</taxon>
    </lineage>
</organism>
<keyword evidence="2" id="KW-1185">Reference proteome</keyword>
<sequence length="89" mass="9304">MSSAIAAATLVHGLRGDGRYESWRSRAYTAASHGASTRCGEIEAIMAFVEVRIAIQSAGVDRVGALVDRAFAASVNAGMRDTPGRPVPN</sequence>
<reference evidence="2" key="1">
    <citation type="journal article" date="2019" name="Int. J. Syst. Evol. Microbiol.">
        <title>The Global Catalogue of Microorganisms (GCM) 10K type strain sequencing project: providing services to taxonomists for standard genome sequencing and annotation.</title>
        <authorList>
            <consortium name="The Broad Institute Genomics Platform"/>
            <consortium name="The Broad Institute Genome Sequencing Center for Infectious Disease"/>
            <person name="Wu L."/>
            <person name="Ma J."/>
        </authorList>
    </citation>
    <scope>NUCLEOTIDE SEQUENCE [LARGE SCALE GENOMIC DNA]</scope>
    <source>
        <strain evidence="2">JCM 17933</strain>
    </source>
</reference>